<protein>
    <submittedName>
        <fullName evidence="1">Uncharacterized protein</fullName>
    </submittedName>
</protein>
<sequence length="429" mass="43532">MPSLDRVAQVLNMAADQPATAAGISSSSSSSGSSISSSGSGSSHFSCLHLTEVNVSQDAAGSEAEVLHYLRPRGPLARLAARCQRVKLAYLDASKEVSTRAVCAVVQLLGLPEVLVLRHGRFRLRPAPLTSSLHEARCHDSTEAAMRALLPPLAAPLRLEAATPEAVLRDVVERLWLARVAPGAEADIVASGATNMEAILKMFHITETIVMLRGVAPPPGGLHPGRKAMAAWLDELCGVPAPAAAAAGRAADAGPSAAAADLDCELGDGTSTGLLRHLAFCTPGAIVPCASAALVPCCSTADAAALVAAVMAAPGAAGLATAEGAGGSCVLEAAALPPDRTEAMTTGLFSCAEEILQLSVLQVLMDLWNGWQDAAAGGSTDGGQADGLPGVDGSGPGMHHGLNAAGLSMLQRLLDLDVAVDKMLRVAPQ</sequence>
<dbReference type="InParanoid" id="A0A2K3DIX6"/>
<dbReference type="RefSeq" id="XP_001700832.2">
    <property type="nucleotide sequence ID" value="XM_001700780.2"/>
</dbReference>
<name>A0A2K3DIX6_CHLRE</name>
<dbReference type="KEGG" id="cre:CHLRE_07g319250v5"/>
<dbReference type="Proteomes" id="UP000006906">
    <property type="component" value="Chromosome 7"/>
</dbReference>
<dbReference type="AlphaFoldDB" id="A0A2K3DIX6"/>
<organism evidence="1 2">
    <name type="scientific">Chlamydomonas reinhardtii</name>
    <name type="common">Chlamydomonas smithii</name>
    <dbReference type="NCBI Taxonomy" id="3055"/>
    <lineage>
        <taxon>Eukaryota</taxon>
        <taxon>Viridiplantae</taxon>
        <taxon>Chlorophyta</taxon>
        <taxon>core chlorophytes</taxon>
        <taxon>Chlorophyceae</taxon>
        <taxon>CS clade</taxon>
        <taxon>Chlamydomonadales</taxon>
        <taxon>Chlamydomonadaceae</taxon>
        <taxon>Chlamydomonas</taxon>
    </lineage>
</organism>
<dbReference type="PaxDb" id="3055-EDP07086"/>
<accession>A0A2K3DIX6</accession>
<evidence type="ECO:0000313" key="2">
    <source>
        <dbReference type="Proteomes" id="UP000006906"/>
    </source>
</evidence>
<evidence type="ECO:0000313" key="1">
    <source>
        <dbReference type="EMBL" id="PNW80481.1"/>
    </source>
</evidence>
<keyword evidence="2" id="KW-1185">Reference proteome</keyword>
<dbReference type="GeneID" id="5726381"/>
<reference evidence="1 2" key="1">
    <citation type="journal article" date="2007" name="Science">
        <title>The Chlamydomonas genome reveals the evolution of key animal and plant functions.</title>
        <authorList>
            <person name="Merchant S.S."/>
            <person name="Prochnik S.E."/>
            <person name="Vallon O."/>
            <person name="Harris E.H."/>
            <person name="Karpowicz S.J."/>
            <person name="Witman G.B."/>
            <person name="Terry A."/>
            <person name="Salamov A."/>
            <person name="Fritz-Laylin L.K."/>
            <person name="Marechal-Drouard L."/>
            <person name="Marshall W.F."/>
            <person name="Qu L.H."/>
            <person name="Nelson D.R."/>
            <person name="Sanderfoot A.A."/>
            <person name="Spalding M.H."/>
            <person name="Kapitonov V.V."/>
            <person name="Ren Q."/>
            <person name="Ferris P."/>
            <person name="Lindquist E."/>
            <person name="Shapiro H."/>
            <person name="Lucas S.M."/>
            <person name="Grimwood J."/>
            <person name="Schmutz J."/>
            <person name="Cardol P."/>
            <person name="Cerutti H."/>
            <person name="Chanfreau G."/>
            <person name="Chen C.L."/>
            <person name="Cognat V."/>
            <person name="Croft M.T."/>
            <person name="Dent R."/>
            <person name="Dutcher S."/>
            <person name="Fernandez E."/>
            <person name="Fukuzawa H."/>
            <person name="Gonzalez-Ballester D."/>
            <person name="Gonzalez-Halphen D."/>
            <person name="Hallmann A."/>
            <person name="Hanikenne M."/>
            <person name="Hippler M."/>
            <person name="Inwood W."/>
            <person name="Jabbari K."/>
            <person name="Kalanon M."/>
            <person name="Kuras R."/>
            <person name="Lefebvre P.A."/>
            <person name="Lemaire S.D."/>
            <person name="Lobanov A.V."/>
            <person name="Lohr M."/>
            <person name="Manuell A."/>
            <person name="Meier I."/>
            <person name="Mets L."/>
            <person name="Mittag M."/>
            <person name="Mittelmeier T."/>
            <person name="Moroney J.V."/>
            <person name="Moseley J."/>
            <person name="Napoli C."/>
            <person name="Nedelcu A.M."/>
            <person name="Niyogi K."/>
            <person name="Novoselov S.V."/>
            <person name="Paulsen I.T."/>
            <person name="Pazour G."/>
            <person name="Purton S."/>
            <person name="Ral J.P."/>
            <person name="Riano-Pachon D.M."/>
            <person name="Riekhof W."/>
            <person name="Rymarquis L."/>
            <person name="Schroda M."/>
            <person name="Stern D."/>
            <person name="Umen J."/>
            <person name="Willows R."/>
            <person name="Wilson N."/>
            <person name="Zimmer S.L."/>
            <person name="Allmer J."/>
            <person name="Balk J."/>
            <person name="Bisova K."/>
            <person name="Chen C.J."/>
            <person name="Elias M."/>
            <person name="Gendler K."/>
            <person name="Hauser C."/>
            <person name="Lamb M.R."/>
            <person name="Ledford H."/>
            <person name="Long J.C."/>
            <person name="Minagawa J."/>
            <person name="Page M.D."/>
            <person name="Pan J."/>
            <person name="Pootakham W."/>
            <person name="Roje S."/>
            <person name="Rose A."/>
            <person name="Stahlberg E."/>
            <person name="Terauchi A.M."/>
            <person name="Yang P."/>
            <person name="Ball S."/>
            <person name="Bowler C."/>
            <person name="Dieckmann C.L."/>
            <person name="Gladyshev V.N."/>
            <person name="Green P."/>
            <person name="Jorgensen R."/>
            <person name="Mayfield S."/>
            <person name="Mueller-Roeber B."/>
            <person name="Rajamani S."/>
            <person name="Sayre R.T."/>
            <person name="Brokstein P."/>
            <person name="Dubchak I."/>
            <person name="Goodstein D."/>
            <person name="Hornick L."/>
            <person name="Huang Y.W."/>
            <person name="Jhaveri J."/>
            <person name="Luo Y."/>
            <person name="Martinez D."/>
            <person name="Ngau W.C."/>
            <person name="Otillar B."/>
            <person name="Poliakov A."/>
            <person name="Porter A."/>
            <person name="Szajkowski L."/>
            <person name="Werner G."/>
            <person name="Zhou K."/>
            <person name="Grigoriev I.V."/>
            <person name="Rokhsar D.S."/>
            <person name="Grossman A.R."/>
        </authorList>
    </citation>
    <scope>NUCLEOTIDE SEQUENCE [LARGE SCALE GENOMIC DNA]</scope>
    <source>
        <strain evidence="2">CC-503</strain>
    </source>
</reference>
<dbReference type="Gramene" id="PNW80481">
    <property type="protein sequence ID" value="PNW80481"/>
    <property type="gene ID" value="CHLRE_07g319250v5"/>
</dbReference>
<dbReference type="ExpressionAtlas" id="A0A2K3DIX6">
    <property type="expression patterns" value="baseline"/>
</dbReference>
<dbReference type="EMBL" id="CM008968">
    <property type="protein sequence ID" value="PNW80481.1"/>
    <property type="molecule type" value="Genomic_DNA"/>
</dbReference>
<proteinExistence type="predicted"/>
<gene>
    <name evidence="1" type="ORF">CHLRE_07g319250v5</name>
</gene>